<gene>
    <name evidence="1" type="ORF">GSF22_11820</name>
</gene>
<comment type="caution">
    <text evidence="1">The sequence shown here is derived from an EMBL/GenBank/DDBJ whole genome shotgun (WGS) entry which is preliminary data.</text>
</comment>
<name>A0ABS3VQ63_MICEH</name>
<sequence length="119" mass="13266">MDLVVRFGLVTGERDTRVVVPALEEALSVFFEPNRTPDTYSAYVEPEDVSLSLRFDWPVESAFEQACPHVMSVETGKRHNIPALGRVFGQIAASGRFRAAMLIDWEEIAITRGVPEQDG</sequence>
<proteinExistence type="predicted"/>
<reference evidence="1 2" key="1">
    <citation type="submission" date="2019-12" db="EMBL/GenBank/DDBJ databases">
        <title>Whole genome sequencing of endophytic Actinobacterium Micromonospora sp. MPMI6T.</title>
        <authorList>
            <person name="Evv R."/>
            <person name="Podile A.R."/>
        </authorList>
    </citation>
    <scope>NUCLEOTIDE SEQUENCE [LARGE SCALE GENOMIC DNA]</scope>
    <source>
        <strain evidence="1 2">MPMI6</strain>
    </source>
</reference>
<evidence type="ECO:0000313" key="1">
    <source>
        <dbReference type="EMBL" id="MBO4206686.1"/>
    </source>
</evidence>
<dbReference type="EMBL" id="WVUH01000079">
    <property type="protein sequence ID" value="MBO4206686.1"/>
    <property type="molecule type" value="Genomic_DNA"/>
</dbReference>
<protein>
    <recommendedName>
        <fullName evidence="3">Immunity protein 8</fullName>
    </recommendedName>
</protein>
<evidence type="ECO:0008006" key="3">
    <source>
        <dbReference type="Google" id="ProtNLM"/>
    </source>
</evidence>
<dbReference type="RefSeq" id="WP_208813586.1">
    <property type="nucleotide sequence ID" value="NZ_WVUH01000079.1"/>
</dbReference>
<dbReference type="Proteomes" id="UP000823521">
    <property type="component" value="Unassembled WGS sequence"/>
</dbReference>
<keyword evidence="2" id="KW-1185">Reference proteome</keyword>
<organism evidence="1 2">
    <name type="scientific">Micromonospora echinofusca</name>
    <dbReference type="NCBI Taxonomy" id="47858"/>
    <lineage>
        <taxon>Bacteria</taxon>
        <taxon>Bacillati</taxon>
        <taxon>Actinomycetota</taxon>
        <taxon>Actinomycetes</taxon>
        <taxon>Micromonosporales</taxon>
        <taxon>Micromonosporaceae</taxon>
        <taxon>Micromonospora</taxon>
    </lineage>
</organism>
<accession>A0ABS3VQ63</accession>
<evidence type="ECO:0000313" key="2">
    <source>
        <dbReference type="Proteomes" id="UP000823521"/>
    </source>
</evidence>